<protein>
    <recommendedName>
        <fullName evidence="1">Protein kinase domain-containing protein</fullName>
    </recommendedName>
</protein>
<accession>A0A2H5QW90</accession>
<dbReference type="PANTHER" id="PTHR48008:SF14">
    <property type="entry name" value="PROTEIN KINASE DOMAIN-CONTAINING PROTEIN"/>
    <property type="match status" value="1"/>
</dbReference>
<dbReference type="GO" id="GO:0004672">
    <property type="term" value="F:protein kinase activity"/>
    <property type="evidence" value="ECO:0007669"/>
    <property type="project" value="InterPro"/>
</dbReference>
<feature type="domain" description="Protein kinase" evidence="1">
    <location>
        <begin position="1"/>
        <end position="102"/>
    </location>
</feature>
<dbReference type="STRING" id="55188.A0A2H5QW90"/>
<dbReference type="EMBL" id="BDQV01001000">
    <property type="protein sequence ID" value="GAY68886.1"/>
    <property type="molecule type" value="Genomic_DNA"/>
</dbReference>
<sequence>MIDVASALEYLHFNHSTLIIHCDLKPSNVLLDENMVAHLRFWNWKALNWRQINDTNTNTCHNWLYGTRKKPTDEMFTTELSLKLWVNNLLPASLMEVVDKTF</sequence>
<dbReference type="Proteomes" id="UP000236630">
    <property type="component" value="Unassembled WGS sequence"/>
</dbReference>
<gene>
    <name evidence="2" type="ORF">CUMW_267660</name>
</gene>
<evidence type="ECO:0000313" key="2">
    <source>
        <dbReference type="EMBL" id="GAY68886.1"/>
    </source>
</evidence>
<dbReference type="Gene3D" id="1.10.510.10">
    <property type="entry name" value="Transferase(Phosphotransferase) domain 1"/>
    <property type="match status" value="1"/>
</dbReference>
<dbReference type="GO" id="GO:0005524">
    <property type="term" value="F:ATP binding"/>
    <property type="evidence" value="ECO:0007669"/>
    <property type="project" value="InterPro"/>
</dbReference>
<evidence type="ECO:0000313" key="3">
    <source>
        <dbReference type="Proteomes" id="UP000236630"/>
    </source>
</evidence>
<dbReference type="PANTHER" id="PTHR48008">
    <property type="entry name" value="LEUCINE-RICH REPEAT RECEPTOR-LIKE PROTEIN KINASE IMK3-RELATED"/>
    <property type="match status" value="1"/>
</dbReference>
<dbReference type="InterPro" id="IPR011009">
    <property type="entry name" value="Kinase-like_dom_sf"/>
</dbReference>
<organism evidence="2 3">
    <name type="scientific">Citrus unshiu</name>
    <name type="common">Satsuma mandarin</name>
    <name type="synonym">Citrus nobilis var. unshiu</name>
    <dbReference type="NCBI Taxonomy" id="55188"/>
    <lineage>
        <taxon>Eukaryota</taxon>
        <taxon>Viridiplantae</taxon>
        <taxon>Streptophyta</taxon>
        <taxon>Embryophyta</taxon>
        <taxon>Tracheophyta</taxon>
        <taxon>Spermatophyta</taxon>
        <taxon>Magnoliopsida</taxon>
        <taxon>eudicotyledons</taxon>
        <taxon>Gunneridae</taxon>
        <taxon>Pentapetalae</taxon>
        <taxon>rosids</taxon>
        <taxon>malvids</taxon>
        <taxon>Sapindales</taxon>
        <taxon>Rutaceae</taxon>
        <taxon>Aurantioideae</taxon>
        <taxon>Citrus</taxon>
    </lineage>
</organism>
<dbReference type="InterPro" id="IPR052451">
    <property type="entry name" value="Ser/Thr_kinase-like"/>
</dbReference>
<proteinExistence type="predicted"/>
<dbReference type="SUPFAM" id="SSF56112">
    <property type="entry name" value="Protein kinase-like (PK-like)"/>
    <property type="match status" value="1"/>
</dbReference>
<dbReference type="InterPro" id="IPR000719">
    <property type="entry name" value="Prot_kinase_dom"/>
</dbReference>
<name>A0A2H5QW90_CITUN</name>
<comment type="caution">
    <text evidence="2">The sequence shown here is derived from an EMBL/GenBank/DDBJ whole genome shotgun (WGS) entry which is preliminary data.</text>
</comment>
<keyword evidence="3" id="KW-1185">Reference proteome</keyword>
<dbReference type="InterPro" id="IPR008271">
    <property type="entry name" value="Ser/Thr_kinase_AS"/>
</dbReference>
<dbReference type="PROSITE" id="PS50011">
    <property type="entry name" value="PROTEIN_KINASE_DOM"/>
    <property type="match status" value="1"/>
</dbReference>
<dbReference type="PROSITE" id="PS00108">
    <property type="entry name" value="PROTEIN_KINASE_ST"/>
    <property type="match status" value="1"/>
</dbReference>
<evidence type="ECO:0000259" key="1">
    <source>
        <dbReference type="PROSITE" id="PS50011"/>
    </source>
</evidence>
<dbReference type="AlphaFoldDB" id="A0A2H5QW90"/>
<reference evidence="2 3" key="1">
    <citation type="journal article" date="2017" name="Front. Genet.">
        <title>Draft sequencing of the heterozygous diploid genome of Satsuma (Citrus unshiu Marc.) using a hybrid assembly approach.</title>
        <authorList>
            <person name="Shimizu T."/>
            <person name="Tanizawa Y."/>
            <person name="Mochizuki T."/>
            <person name="Nagasaki H."/>
            <person name="Yoshioka T."/>
            <person name="Toyoda A."/>
            <person name="Fujiyama A."/>
            <person name="Kaminuma E."/>
            <person name="Nakamura Y."/>
        </authorList>
    </citation>
    <scope>NUCLEOTIDE SEQUENCE [LARGE SCALE GENOMIC DNA]</scope>
    <source>
        <strain evidence="3">cv. Miyagawa wase</strain>
    </source>
</reference>